<keyword evidence="1" id="KW-0472">Membrane</keyword>
<accession>A0ABR9Y8P2</accession>
<feature type="transmembrane region" description="Helical" evidence="1">
    <location>
        <begin position="100"/>
        <end position="118"/>
    </location>
</feature>
<reference evidence="3" key="1">
    <citation type="submission" date="2020-04" db="EMBL/GenBank/DDBJ databases">
        <title>Description of novel Gluconacetobacter.</title>
        <authorList>
            <person name="Sombolestani A."/>
        </authorList>
    </citation>
    <scope>NUCLEOTIDE SEQUENCE [LARGE SCALE GENOMIC DNA]</scope>
    <source>
        <strain evidence="3">LMG 31484</strain>
    </source>
</reference>
<evidence type="ECO:0000313" key="3">
    <source>
        <dbReference type="Proteomes" id="UP000623107"/>
    </source>
</evidence>
<name>A0ABR9Y8P2_9PROT</name>
<comment type="caution">
    <text evidence="2">The sequence shown here is derived from an EMBL/GenBank/DDBJ whole genome shotgun (WGS) entry which is preliminary data.</text>
</comment>
<keyword evidence="1" id="KW-0812">Transmembrane</keyword>
<sequence length="127" mass="13448">MQTGSSGPGVNCTSHWLHSDEAATVRTLDGRHSGVGIATNAAATLFWAWLYGKALGRSPGLLRAVLVTLALGPVSCVVDYEATPKRFTPGWELVFSKKSMALIYFAMVLGMAFGALPMQSGSQETQA</sequence>
<keyword evidence="3" id="KW-1185">Reference proteome</keyword>
<evidence type="ECO:0000313" key="2">
    <source>
        <dbReference type="EMBL" id="MBF0860304.1"/>
    </source>
</evidence>
<gene>
    <name evidence="2" type="ORF">HKD24_14010</name>
</gene>
<evidence type="ECO:0000256" key="1">
    <source>
        <dbReference type="SAM" id="Phobius"/>
    </source>
</evidence>
<dbReference type="EMBL" id="JABCQG010000030">
    <property type="protein sequence ID" value="MBF0860304.1"/>
    <property type="molecule type" value="Genomic_DNA"/>
</dbReference>
<feature type="transmembrane region" description="Helical" evidence="1">
    <location>
        <begin position="34"/>
        <end position="52"/>
    </location>
</feature>
<proteinExistence type="predicted"/>
<reference evidence="2 3" key="2">
    <citation type="submission" date="2020-11" db="EMBL/GenBank/DDBJ databases">
        <title>Description of novel Gluconobacter species.</title>
        <authorList>
            <person name="Cleenwerck I."/>
            <person name="Cnockaert M."/>
            <person name="Borremans W."/>
            <person name="Wieme A.D."/>
            <person name="De Vuyst L."/>
            <person name="Vandamme P."/>
        </authorList>
    </citation>
    <scope>NUCLEOTIDE SEQUENCE [LARGE SCALE GENOMIC DNA]</scope>
    <source>
        <strain evidence="2 3">LMG 31484</strain>
    </source>
</reference>
<feature type="transmembrane region" description="Helical" evidence="1">
    <location>
        <begin position="61"/>
        <end position="80"/>
    </location>
</feature>
<protein>
    <submittedName>
        <fullName evidence="2">Uncharacterized protein</fullName>
    </submittedName>
</protein>
<keyword evidence="1" id="KW-1133">Transmembrane helix</keyword>
<organism evidence="2 3">
    <name type="scientific">Gluconobacter vitians</name>
    <dbReference type="NCBI Taxonomy" id="2728102"/>
    <lineage>
        <taxon>Bacteria</taxon>
        <taxon>Pseudomonadati</taxon>
        <taxon>Pseudomonadota</taxon>
        <taxon>Alphaproteobacteria</taxon>
        <taxon>Acetobacterales</taxon>
        <taxon>Acetobacteraceae</taxon>
        <taxon>Gluconobacter</taxon>
    </lineage>
</organism>
<dbReference type="Proteomes" id="UP000623107">
    <property type="component" value="Unassembled WGS sequence"/>
</dbReference>